<keyword evidence="3" id="KW-0393">Immunoglobulin domain</keyword>
<dbReference type="InterPro" id="IPR013783">
    <property type="entry name" value="Ig-like_fold"/>
</dbReference>
<dbReference type="AlphaFoldDB" id="A0A671K3K3"/>
<dbReference type="GO" id="GO:0005102">
    <property type="term" value="F:signaling receptor binding"/>
    <property type="evidence" value="ECO:0007669"/>
    <property type="project" value="TreeGrafter"/>
</dbReference>
<dbReference type="InterPro" id="IPR007110">
    <property type="entry name" value="Ig-like_dom"/>
</dbReference>
<feature type="domain" description="Ig-like" evidence="4">
    <location>
        <begin position="133"/>
        <end position="226"/>
    </location>
</feature>
<keyword evidence="2" id="KW-0472">Membrane</keyword>
<protein>
    <submittedName>
        <fullName evidence="5">CD276 molecule</fullName>
    </submittedName>
</protein>
<dbReference type="PROSITE" id="PS50835">
    <property type="entry name" value="IG_LIKE"/>
    <property type="match status" value="2"/>
</dbReference>
<dbReference type="InterPro" id="IPR003599">
    <property type="entry name" value="Ig_sub"/>
</dbReference>
<keyword evidence="6" id="KW-1185">Reference proteome</keyword>
<sequence>MFLCKQCLPVCFATQTLDVRVPESPAVALFGSDAVLNCSFSGVSEFNLSDLSVFWQLSDTKRAVHSFWQSRDQLSDQEERFSNRTSLFQDQLVSGNASLLLRRVRVADEGSYSCFVRVQTYGSAAMLMQVAAPFSKLLVTWGPESALKPGDAVALSCVAYGGYPEAEVLWQDGAGHNLTHNVTVSQVANEEGLFSSVLTVILEPSSTYSCRLSQPLLGEEAQASVTISGITPTLFDMKMHLFTAAAVCSTTVVINIDLAEFACFSTANKRKTRIRFETKHADQKHFGRQMHFCNYLLQNLKSF</sequence>
<dbReference type="FunFam" id="2.60.40.10:FF:000438">
    <property type="entry name" value="CD276 antigen"/>
    <property type="match status" value="1"/>
</dbReference>
<dbReference type="Ensembl" id="ENSSANT00000001274.1">
    <property type="protein sequence ID" value="ENSSANP00000001160.1"/>
    <property type="gene ID" value="ENSSANG00000000713.1"/>
</dbReference>
<name>A0A671K3K3_9TELE</name>
<reference evidence="5" key="1">
    <citation type="submission" date="2025-08" db="UniProtKB">
        <authorList>
            <consortium name="Ensembl"/>
        </authorList>
    </citation>
    <scope>IDENTIFICATION</scope>
</reference>
<dbReference type="InterPro" id="IPR013106">
    <property type="entry name" value="Ig_V-set"/>
</dbReference>
<dbReference type="Gene3D" id="2.60.40.10">
    <property type="entry name" value="Immunoglobulins"/>
    <property type="match status" value="2"/>
</dbReference>
<dbReference type="InterPro" id="IPR053896">
    <property type="entry name" value="BTN3A2-like_Ig-C"/>
</dbReference>
<dbReference type="GO" id="GO:0001817">
    <property type="term" value="P:regulation of cytokine production"/>
    <property type="evidence" value="ECO:0007669"/>
    <property type="project" value="TreeGrafter"/>
</dbReference>
<evidence type="ECO:0000313" key="5">
    <source>
        <dbReference type="Ensembl" id="ENSSANP00000001160.1"/>
    </source>
</evidence>
<dbReference type="SMART" id="SM00406">
    <property type="entry name" value="IGv"/>
    <property type="match status" value="1"/>
</dbReference>
<dbReference type="GO" id="GO:0009897">
    <property type="term" value="C:external side of plasma membrane"/>
    <property type="evidence" value="ECO:0007669"/>
    <property type="project" value="TreeGrafter"/>
</dbReference>
<dbReference type="SUPFAM" id="SSF48726">
    <property type="entry name" value="Immunoglobulin"/>
    <property type="match status" value="2"/>
</dbReference>
<dbReference type="GO" id="GO:0050852">
    <property type="term" value="P:T cell receptor signaling pathway"/>
    <property type="evidence" value="ECO:0007669"/>
    <property type="project" value="TreeGrafter"/>
</dbReference>
<dbReference type="Proteomes" id="UP000472260">
    <property type="component" value="Unassembled WGS sequence"/>
</dbReference>
<reference evidence="5" key="2">
    <citation type="submission" date="2025-09" db="UniProtKB">
        <authorList>
            <consortium name="Ensembl"/>
        </authorList>
    </citation>
    <scope>IDENTIFICATION</scope>
</reference>
<accession>A0A671K3K3</accession>
<dbReference type="InterPro" id="IPR036179">
    <property type="entry name" value="Ig-like_dom_sf"/>
</dbReference>
<feature type="domain" description="Ig-like" evidence="4">
    <location>
        <begin position="9"/>
        <end position="131"/>
    </location>
</feature>
<comment type="subcellular location">
    <subcellularLocation>
        <location evidence="1">Membrane</location>
    </subcellularLocation>
</comment>
<proteinExistence type="predicted"/>
<evidence type="ECO:0000313" key="6">
    <source>
        <dbReference type="Proteomes" id="UP000472260"/>
    </source>
</evidence>
<organism evidence="5 6">
    <name type="scientific">Sinocyclocheilus anshuiensis</name>
    <dbReference type="NCBI Taxonomy" id="1608454"/>
    <lineage>
        <taxon>Eukaryota</taxon>
        <taxon>Metazoa</taxon>
        <taxon>Chordata</taxon>
        <taxon>Craniata</taxon>
        <taxon>Vertebrata</taxon>
        <taxon>Euteleostomi</taxon>
        <taxon>Actinopterygii</taxon>
        <taxon>Neopterygii</taxon>
        <taxon>Teleostei</taxon>
        <taxon>Ostariophysi</taxon>
        <taxon>Cypriniformes</taxon>
        <taxon>Cyprinidae</taxon>
        <taxon>Cyprininae</taxon>
        <taxon>Sinocyclocheilus</taxon>
    </lineage>
</organism>
<dbReference type="PANTHER" id="PTHR24100">
    <property type="entry name" value="BUTYROPHILIN"/>
    <property type="match status" value="1"/>
</dbReference>
<dbReference type="InterPro" id="IPR050504">
    <property type="entry name" value="IgSF_BTN/MOG"/>
</dbReference>
<evidence type="ECO:0000259" key="4">
    <source>
        <dbReference type="PROSITE" id="PS50835"/>
    </source>
</evidence>
<evidence type="ECO:0000256" key="3">
    <source>
        <dbReference type="ARBA" id="ARBA00023319"/>
    </source>
</evidence>
<evidence type="ECO:0000256" key="1">
    <source>
        <dbReference type="ARBA" id="ARBA00004370"/>
    </source>
</evidence>
<dbReference type="PANTHER" id="PTHR24100:SF155">
    <property type="entry name" value="CD276 ANTIGEN"/>
    <property type="match status" value="1"/>
</dbReference>
<evidence type="ECO:0000256" key="2">
    <source>
        <dbReference type="ARBA" id="ARBA00023136"/>
    </source>
</evidence>
<dbReference type="SMART" id="SM00409">
    <property type="entry name" value="IG"/>
    <property type="match status" value="2"/>
</dbReference>
<dbReference type="Pfam" id="PF07686">
    <property type="entry name" value="V-set"/>
    <property type="match status" value="1"/>
</dbReference>
<dbReference type="Pfam" id="PF22705">
    <property type="entry name" value="C2-set_3"/>
    <property type="match status" value="1"/>
</dbReference>